<keyword evidence="7" id="KW-1185">Reference proteome</keyword>
<dbReference type="GO" id="GO:0003723">
    <property type="term" value="F:RNA binding"/>
    <property type="evidence" value="ECO:0007669"/>
    <property type="project" value="UniProtKB-UniRule"/>
</dbReference>
<dbReference type="CDD" id="cd00590">
    <property type="entry name" value="RRM_SF"/>
    <property type="match status" value="3"/>
</dbReference>
<feature type="compositionally biased region" description="Low complexity" evidence="3">
    <location>
        <begin position="1341"/>
        <end position="1354"/>
    </location>
</feature>
<gene>
    <name evidence="6" type="ORF">PPENT_87.1.T0990021</name>
</gene>
<evidence type="ECO:0000256" key="3">
    <source>
        <dbReference type="SAM" id="MobiDB-lite"/>
    </source>
</evidence>
<sequence length="1454" mass="173157">MDRSSSVPRSASAILIPPSQAPSYRPTVVPSQFSNSQMKFMNDLIQQQPNSQRQAVSQQLEQLTPEEISEIQRKLENGQILHGLSTLPEGANMTHKFIVKVRKHNQPAQPIKQLPPPPPPQRYIPQYCADCLNKDQKLKQQDAKIEQLLDEMNKMSKFLVDKSQEIEIWKRQYMAIQQDLSKPKVIDNSDKYLREINDLKNRLNQKDNEIQQLETNIKQIQENQDQFELRGGNNDDGELEQLQKDLYDAKQEIEIYKEDNDRLNYKLSNMEAQLKNKKTEVTTIYRPDPETERQLKELQSRYTLLQSQYYTISEQSKTVKKEIQYETKIVYQPDPETERQLQELKQRYTLLQSQYYTLQETSKIVQKEIQYETKVIYQPDPETEKLLQKKIQQYEELYARYNLIQDQYTTLQQRQQTTIYETKTIYQPDPETERQLSIKIDQYNQLQSKYNQLQNQYYQLEDRSKFVQKEIQYETKTIYQPDPETERQLQIKIDQYNQLQSRYNQLQNQYYQLEDKSKFVQKEIQYETKIVYQPDPETERLLKLKTQQLESMTSKCSMLQEQIETTRIQIEQYQTRIYQFESRKSDSENYQIQIEQLKEQLRRANAEIEQYTRKIYQLESNNEQTVFLKKQIQDIKLQYEQEQQLTFQLKRRIEEMKTEQSQYEVYQFKVRELEVLLQQKEDRIRQIQLESDQYRSEMITYQQRIQSFQVNIDNNEILKQQIQQWREKYEQLEQKQRYQINEEVNQWKMRYEQIEQRYVSLQQSYETIQITLNEYQDNEQSEVLKLEIKRLQKTIVELRSEIDRLLVQASDNQWLQKRYEEQQLLIEQYKSQLEERQSVQREYTYEIQNLNQKSEVMSNQKTVTTQQQITQDSKLIYPSITQQTKTIEYSSIQPKINEYSSYSSRPIEYTSVQQRQSFQQSGFLQPSQIIMNEQKRSRVQQEFSSQRWNDNYEVVLNEVTQKEKFYFMNTTSIPAERTLFVSKYPQQTTTEQLKNIFSEFGQIEQIISQGSGVCIIYKENQSVTSALQKSININGEEPYVCQYLNIAQLDHEANVFIDNIDKKETQSSLRQLFSQFGTILSVKLQKSDKVGVAYIQFDKKESADKCIAEQSRLGFKIQKFTSKKQHRDQVYISNIKVLPNVTPDQLKSDLQSFVQSFGTVESLILNRNTTNGTFFAFVKFVNQESAKAAVKSNKLFNDQQIHIEWVVNNVDKDIEANLFTKNLKADITEEDLKKALNLLVTVEDIKLMPSKQPPNGNRQPTQIAYLYFKTAEDGKKLIAYAYDHPQIVSLYVNGVISLSPLLPPSEVNSLLQVKKNTFQRQFHQPQYQQYQQQQMPPPPYYQQQRYPPQQQQPPRQHHNGNRYPQQKRPYYQQQIPDLVQLQIMVDRGQKQQVTDMIGMQLFPKVTQVVGPINAPQVTGILLDFENYQLSDQVRMIQDSAYLGENIRQALEILK</sequence>
<feature type="domain" description="RRM" evidence="4">
    <location>
        <begin position="1128"/>
        <end position="1208"/>
    </location>
</feature>
<name>A0A8S1WN38_9CILI</name>
<evidence type="ECO:0000259" key="5">
    <source>
        <dbReference type="PROSITE" id="PS51309"/>
    </source>
</evidence>
<dbReference type="PANTHER" id="PTHR15241:SF304">
    <property type="entry name" value="RRM DOMAIN-CONTAINING PROTEIN"/>
    <property type="match status" value="1"/>
</dbReference>
<feature type="coiled-coil region" evidence="2">
    <location>
        <begin position="189"/>
        <end position="280"/>
    </location>
</feature>
<evidence type="ECO:0000259" key="4">
    <source>
        <dbReference type="PROSITE" id="PS50102"/>
    </source>
</evidence>
<dbReference type="PANTHER" id="PTHR15241">
    <property type="entry name" value="TRANSFORMER-2-RELATED"/>
    <property type="match status" value="1"/>
</dbReference>
<dbReference type="InterPro" id="IPR000504">
    <property type="entry name" value="RRM_dom"/>
</dbReference>
<feature type="domain" description="RRM" evidence="4">
    <location>
        <begin position="1053"/>
        <end position="1137"/>
    </location>
</feature>
<dbReference type="EMBL" id="CAJJDO010000099">
    <property type="protein sequence ID" value="CAD8191428.1"/>
    <property type="molecule type" value="Genomic_DNA"/>
</dbReference>
<dbReference type="Proteomes" id="UP000689195">
    <property type="component" value="Unassembled WGS sequence"/>
</dbReference>
<dbReference type="PROSITE" id="PS51309">
    <property type="entry name" value="PABC"/>
    <property type="match status" value="1"/>
</dbReference>
<feature type="coiled-coil region" evidence="2">
    <location>
        <begin position="387"/>
        <end position="832"/>
    </location>
</feature>
<feature type="region of interest" description="Disordered" evidence="3">
    <location>
        <begin position="1322"/>
        <end position="1364"/>
    </location>
</feature>
<keyword evidence="1" id="KW-0694">RNA-binding</keyword>
<evidence type="ECO:0000256" key="1">
    <source>
        <dbReference type="PROSITE-ProRule" id="PRU00176"/>
    </source>
</evidence>
<evidence type="ECO:0000256" key="2">
    <source>
        <dbReference type="SAM" id="Coils"/>
    </source>
</evidence>
<comment type="caution">
    <text evidence="6">The sequence shown here is derived from an EMBL/GenBank/DDBJ whole genome shotgun (WGS) entry which is preliminary data.</text>
</comment>
<reference evidence="6" key="1">
    <citation type="submission" date="2021-01" db="EMBL/GenBank/DDBJ databases">
        <authorList>
            <consortium name="Genoscope - CEA"/>
            <person name="William W."/>
        </authorList>
    </citation>
    <scope>NUCLEOTIDE SEQUENCE</scope>
</reference>
<dbReference type="OrthoDB" id="300186at2759"/>
<dbReference type="Pfam" id="PF00658">
    <property type="entry name" value="MLLE"/>
    <property type="match status" value="1"/>
</dbReference>
<feature type="domain" description="PABC" evidence="5">
    <location>
        <begin position="1377"/>
        <end position="1454"/>
    </location>
</feature>
<dbReference type="Pfam" id="PF00076">
    <property type="entry name" value="RRM_1"/>
    <property type="match status" value="2"/>
</dbReference>
<evidence type="ECO:0000313" key="6">
    <source>
        <dbReference type="EMBL" id="CAD8191428.1"/>
    </source>
</evidence>
<feature type="compositionally biased region" description="Low complexity" evidence="3">
    <location>
        <begin position="1322"/>
        <end position="1334"/>
    </location>
</feature>
<dbReference type="InterPro" id="IPR002004">
    <property type="entry name" value="PABP_HYD_C"/>
</dbReference>
<organism evidence="6 7">
    <name type="scientific">Paramecium pentaurelia</name>
    <dbReference type="NCBI Taxonomy" id="43138"/>
    <lineage>
        <taxon>Eukaryota</taxon>
        <taxon>Sar</taxon>
        <taxon>Alveolata</taxon>
        <taxon>Ciliophora</taxon>
        <taxon>Intramacronucleata</taxon>
        <taxon>Oligohymenophorea</taxon>
        <taxon>Peniculida</taxon>
        <taxon>Parameciidae</taxon>
        <taxon>Paramecium</taxon>
    </lineage>
</organism>
<accession>A0A8S1WN38</accession>
<proteinExistence type="predicted"/>
<feature type="domain" description="RRM" evidence="4">
    <location>
        <begin position="977"/>
        <end position="1037"/>
    </location>
</feature>
<dbReference type="SMART" id="SM00360">
    <property type="entry name" value="RRM"/>
    <property type="match status" value="4"/>
</dbReference>
<dbReference type="PROSITE" id="PS50102">
    <property type="entry name" value="RRM"/>
    <property type="match status" value="3"/>
</dbReference>
<feature type="region of interest" description="Disordered" evidence="3">
    <location>
        <begin position="1"/>
        <end position="27"/>
    </location>
</feature>
<evidence type="ECO:0000313" key="7">
    <source>
        <dbReference type="Proteomes" id="UP000689195"/>
    </source>
</evidence>
<protein>
    <submittedName>
        <fullName evidence="6">Uncharacterized protein</fullName>
    </submittedName>
</protein>
<keyword evidence="2" id="KW-0175">Coiled coil</keyword>